<dbReference type="EMBL" id="CP060139">
    <property type="protein sequence ID" value="QNR22657.1"/>
    <property type="molecule type" value="Genomic_DNA"/>
</dbReference>
<feature type="signal peptide" evidence="1">
    <location>
        <begin position="1"/>
        <end position="20"/>
    </location>
</feature>
<evidence type="ECO:0000313" key="2">
    <source>
        <dbReference type="EMBL" id="QNR22657.1"/>
    </source>
</evidence>
<dbReference type="RefSeq" id="WP_210757223.1">
    <property type="nucleotide sequence ID" value="NZ_CP060139.1"/>
</dbReference>
<evidence type="ECO:0000313" key="3">
    <source>
        <dbReference type="Proteomes" id="UP000516305"/>
    </source>
</evidence>
<feature type="chain" id="PRO_5028909019" evidence="1">
    <location>
        <begin position="21"/>
        <end position="282"/>
    </location>
</feature>
<organism evidence="2 3">
    <name type="scientific">Croceimicrobium hydrocarbonivorans</name>
    <dbReference type="NCBI Taxonomy" id="2761580"/>
    <lineage>
        <taxon>Bacteria</taxon>
        <taxon>Pseudomonadati</taxon>
        <taxon>Bacteroidota</taxon>
        <taxon>Flavobacteriia</taxon>
        <taxon>Flavobacteriales</taxon>
        <taxon>Owenweeksiaceae</taxon>
        <taxon>Croceimicrobium</taxon>
    </lineage>
</organism>
<dbReference type="AlphaFoldDB" id="A0A7H0VAA9"/>
<accession>A0A7H0VAA9</accession>
<reference evidence="2 3" key="1">
    <citation type="submission" date="2020-08" db="EMBL/GenBank/DDBJ databases">
        <title>Croceimicrobium hydrocarbonivorans gen. nov., sp. nov., a novel marine bacterium isolated from a bacterial consortium that degrades polyethylene terephthalate.</title>
        <authorList>
            <person name="Liu R."/>
        </authorList>
    </citation>
    <scope>NUCLEOTIDE SEQUENCE [LARGE SCALE GENOMIC DNA]</scope>
    <source>
        <strain evidence="2 3">A20-9</strain>
    </source>
</reference>
<name>A0A7H0VAA9_9FLAO</name>
<proteinExistence type="predicted"/>
<sequence length="282" mass="32483">MRLLLILSFSFFNLALKADAALVYKNQGLQQWYMQLQSFEAVDLKSDLLSTCSPAEKRFAALQYHWQLMLRGHASDRHYNAIKSLNENPLAGRGITEEAALMDEVLCSFFMARAASLRGESLSSLSSYRGASKALEKLMALKSDDLEIELLSLVYSLGYEQFESNPLYWTITAWLPDPVVKASHVRLAELETVESKIVSVEAAYYSYRILKKEDKDQAKRSMKRLMENFPKNWIFKLEYFKSFERHQAKAKERKAQLMEEIKSSKYLSNSEKKHFTKVLGSL</sequence>
<dbReference type="Proteomes" id="UP000516305">
    <property type="component" value="Chromosome"/>
</dbReference>
<dbReference type="KEGG" id="chyd:H4K34_09695"/>
<evidence type="ECO:0000256" key="1">
    <source>
        <dbReference type="SAM" id="SignalP"/>
    </source>
</evidence>
<keyword evidence="3" id="KW-1185">Reference proteome</keyword>
<protein>
    <submittedName>
        <fullName evidence="2">Uncharacterized protein</fullName>
    </submittedName>
</protein>
<keyword evidence="1" id="KW-0732">Signal</keyword>
<gene>
    <name evidence="2" type="ORF">H4K34_09695</name>
</gene>